<proteinExistence type="predicted"/>
<dbReference type="AlphaFoldDB" id="A0A0E3SFH3"/>
<dbReference type="GeneID" id="24830972"/>
<reference evidence="3 4" key="1">
    <citation type="submission" date="2014-07" db="EMBL/GenBank/DDBJ databases">
        <title>Methanogenic archaea and the global carbon cycle.</title>
        <authorList>
            <person name="Henriksen J.R."/>
            <person name="Luke J."/>
            <person name="Reinhart S."/>
            <person name="Benedict M.N."/>
            <person name="Youngblut N.D."/>
            <person name="Metcalf M.E."/>
            <person name="Whitaker R.J."/>
            <person name="Metcalf W.W."/>
        </authorList>
    </citation>
    <scope>NUCLEOTIDE SEQUENCE [LARGE SCALE GENOMIC DNA]</scope>
    <source>
        <strain evidence="3 4">HB-1</strain>
    </source>
</reference>
<dbReference type="RefSeq" id="WP_052730791.1">
    <property type="nucleotide sequence ID" value="NZ_BBCW01000064.1"/>
</dbReference>
<sequence>MKLKSLLIIERLSIPGNLRFILRGLLPLVLFLILIAVSGCTEAQQKDSTPQLKASNFSFDSSPVKYVYVNGVELGYREFGSGEPLLLIMGFGGTMNAWNETFVWALSQEYRVIIFDNRGVGYSSDSGENYSLELFASDTAGLLETLEVQKTSVFGTAMGASIAQELALNYPEKVDKLIFSSAVYSVDAPEAGLLKKMFQSFAGNSEMSPALRRQADANLKWNGTYERLPEIRSETLLLIGTEDEYAPPGITLAMAEELPEAHIIVFENAKHSGERYLPDKYSKATLDFLKEGELADLKDRTPFSNGFEDL</sequence>
<dbReference type="PRINTS" id="PR00111">
    <property type="entry name" value="ABHYDROLASE"/>
</dbReference>
<dbReference type="EMBL" id="CP009516">
    <property type="protein sequence ID" value="AKB78238.1"/>
    <property type="molecule type" value="Genomic_DNA"/>
</dbReference>
<accession>A0A0E3SFH3</accession>
<dbReference type="InterPro" id="IPR029058">
    <property type="entry name" value="AB_hydrolase_fold"/>
</dbReference>
<evidence type="ECO:0000259" key="2">
    <source>
        <dbReference type="Pfam" id="PF00561"/>
    </source>
</evidence>
<keyword evidence="1" id="KW-0472">Membrane</keyword>
<keyword evidence="4" id="KW-1185">Reference proteome</keyword>
<evidence type="ECO:0000313" key="3">
    <source>
        <dbReference type="EMBL" id="AKB78238.1"/>
    </source>
</evidence>
<dbReference type="GO" id="GO:0016740">
    <property type="term" value="F:transferase activity"/>
    <property type="evidence" value="ECO:0007669"/>
    <property type="project" value="UniProtKB-KW"/>
</dbReference>
<dbReference type="PANTHER" id="PTHR43433">
    <property type="entry name" value="HYDROLASE, ALPHA/BETA FOLD FAMILY PROTEIN"/>
    <property type="match status" value="1"/>
</dbReference>
<dbReference type="PATRIC" id="fig|1434110.4.peg.2221"/>
<dbReference type="Pfam" id="PF00561">
    <property type="entry name" value="Abhydrolase_1"/>
    <property type="match status" value="1"/>
</dbReference>
<dbReference type="SUPFAM" id="SSF53474">
    <property type="entry name" value="alpha/beta-Hydrolases"/>
    <property type="match status" value="1"/>
</dbReference>
<evidence type="ECO:0000256" key="1">
    <source>
        <dbReference type="SAM" id="Phobius"/>
    </source>
</evidence>
<dbReference type="STRING" id="1434110.MSHOH_1755"/>
<feature type="domain" description="AB hydrolase-1" evidence="2">
    <location>
        <begin position="84"/>
        <end position="185"/>
    </location>
</feature>
<name>A0A0E3SFH3_9EURY</name>
<protein>
    <submittedName>
        <fullName evidence="3">Acetoin dehydrogenase E2 subunit dihydrolipoyllysine-residue acetyltransferase</fullName>
    </submittedName>
</protein>
<dbReference type="Proteomes" id="UP000033101">
    <property type="component" value="Chromosome"/>
</dbReference>
<dbReference type="Gene3D" id="3.40.50.1820">
    <property type="entry name" value="alpha/beta hydrolase"/>
    <property type="match status" value="1"/>
</dbReference>
<dbReference type="PANTHER" id="PTHR43433:SF5">
    <property type="entry name" value="AB HYDROLASE-1 DOMAIN-CONTAINING PROTEIN"/>
    <property type="match status" value="1"/>
</dbReference>
<evidence type="ECO:0000313" key="4">
    <source>
        <dbReference type="Proteomes" id="UP000033101"/>
    </source>
</evidence>
<dbReference type="KEGG" id="mhor:MSHOH_1755"/>
<dbReference type="HOGENOM" id="CLU_020336_50_1_2"/>
<keyword evidence="1" id="KW-0812">Transmembrane</keyword>
<organism evidence="3 4">
    <name type="scientific">Methanosarcina horonobensis HB-1 = JCM 15518</name>
    <dbReference type="NCBI Taxonomy" id="1434110"/>
    <lineage>
        <taxon>Archaea</taxon>
        <taxon>Methanobacteriati</taxon>
        <taxon>Methanobacteriota</taxon>
        <taxon>Stenosarchaea group</taxon>
        <taxon>Methanomicrobia</taxon>
        <taxon>Methanosarcinales</taxon>
        <taxon>Methanosarcinaceae</taxon>
        <taxon>Methanosarcina</taxon>
    </lineage>
</organism>
<dbReference type="InterPro" id="IPR050471">
    <property type="entry name" value="AB_hydrolase"/>
</dbReference>
<keyword evidence="3" id="KW-0808">Transferase</keyword>
<keyword evidence="1" id="KW-1133">Transmembrane helix</keyword>
<dbReference type="OrthoDB" id="7531at2157"/>
<gene>
    <name evidence="3" type="ORF">MSHOH_1755</name>
</gene>
<feature type="transmembrane region" description="Helical" evidence="1">
    <location>
        <begin position="20"/>
        <end position="39"/>
    </location>
</feature>
<dbReference type="InterPro" id="IPR000073">
    <property type="entry name" value="AB_hydrolase_1"/>
</dbReference>